<protein>
    <recommendedName>
        <fullName evidence="1">Peptidase S1 domain-containing protein</fullName>
    </recommendedName>
</protein>
<dbReference type="InterPro" id="IPR015897">
    <property type="entry name" value="CHK_kinase-like"/>
</dbReference>
<feature type="domain" description="Peptidase S1" evidence="1">
    <location>
        <begin position="484"/>
        <end position="706"/>
    </location>
</feature>
<accession>A0A194Q0V2</accession>
<dbReference type="EMBL" id="KQ459583">
    <property type="protein sequence ID" value="KPI98624.1"/>
    <property type="molecule type" value="Genomic_DNA"/>
</dbReference>
<organism evidence="2 3">
    <name type="scientific">Papilio xuthus</name>
    <name type="common">Asian swallowtail butterfly</name>
    <dbReference type="NCBI Taxonomy" id="66420"/>
    <lineage>
        <taxon>Eukaryota</taxon>
        <taxon>Metazoa</taxon>
        <taxon>Ecdysozoa</taxon>
        <taxon>Arthropoda</taxon>
        <taxon>Hexapoda</taxon>
        <taxon>Insecta</taxon>
        <taxon>Pterygota</taxon>
        <taxon>Neoptera</taxon>
        <taxon>Endopterygota</taxon>
        <taxon>Lepidoptera</taxon>
        <taxon>Glossata</taxon>
        <taxon>Ditrysia</taxon>
        <taxon>Papilionoidea</taxon>
        <taxon>Papilionidae</taxon>
        <taxon>Papilioninae</taxon>
        <taxon>Papilio</taxon>
    </lineage>
</organism>
<dbReference type="AlphaFoldDB" id="A0A194Q0V2"/>
<dbReference type="InterPro" id="IPR043504">
    <property type="entry name" value="Peptidase_S1_PA_chymotrypsin"/>
</dbReference>
<dbReference type="Proteomes" id="UP000053268">
    <property type="component" value="Unassembled WGS sequence"/>
</dbReference>
<dbReference type="SUPFAM" id="SSF50494">
    <property type="entry name" value="Trypsin-like serine proteases"/>
    <property type="match status" value="1"/>
</dbReference>
<dbReference type="PANTHER" id="PTHR11012:SF30">
    <property type="entry name" value="PROTEIN KINASE-LIKE DOMAIN-CONTAINING"/>
    <property type="match status" value="1"/>
</dbReference>
<dbReference type="InterPro" id="IPR004119">
    <property type="entry name" value="EcKL"/>
</dbReference>
<gene>
    <name evidence="2" type="ORF">RR46_04597</name>
</gene>
<dbReference type="InterPro" id="IPR011009">
    <property type="entry name" value="Kinase-like_dom_sf"/>
</dbReference>
<evidence type="ECO:0000259" key="1">
    <source>
        <dbReference type="PROSITE" id="PS50240"/>
    </source>
</evidence>
<dbReference type="PROSITE" id="PS50240">
    <property type="entry name" value="TRYPSIN_DOM"/>
    <property type="match status" value="1"/>
</dbReference>
<evidence type="ECO:0000313" key="3">
    <source>
        <dbReference type="Proteomes" id="UP000053268"/>
    </source>
</evidence>
<sequence>MSWSQRGGALDAQFMLNFGVTERAPQKSSNEMIQYLFNKYDGRQSDGDDGDRELIIQMEKLQHAKMAPSAFDEDYRSLTQLSPALTENKINSALSDWFKESVVFTRWEYVGGIGKGDSYLSDVRKIRIHGVNRYGVDRNIQVILKTIPRNICRRLTFRSDQFFRNEISFYTKVLPNLLKFQSETKVKEPFDNNVKLFLTHCDGLNDAICLEDISCQEYENIIRQETIDLKYCKATVQTLAKFHAISFAMKDQEPEIFTKITNEISETYFDCKLWNWYKRFWHKICNIAIDAVEKEYPNTIYLKKIKNFAVQDTYFKMINAVNNKQNAVISHGDPWTNNFLYKNKNNIISTKIIDFQLSRYASPVLDLSYFIYNSTSQELRVKHFDDILKYYYEVLSTQIKDMGSDPDRIYSEDKFMNDVKKYSFFGLVASFEMTPLIVLEPDEAFDLELEGNEEVNIDELWNIDNKTGLVEETCGIDNSGLEEVQEGSSFIETYPWFGVIVFPLEGLITSSPVVLITKQLVIGAAIEIANLPKVDFRARTKVILGTNCKGRRHSVVEYSYHPDFQKNTYSSLVLIQIEPNFEVELRPICPPPSMINKPDFYAFSLAEDCMSSAVEIYKMSYVDTKECKSYYRRTGLNVKSIWPKYTVCAKAQRGGECLWQSGVFLVTKHKKRWKLIGFGVYGPGCSSPARFLDYGMYHQWIRTNIQRIGRPAITRLAGNHIVMRRRLTSVQRFGPCDPEETKVEIYTDHSSIQPVSAKPRNAYYNFTILAGYEYSCIVFRANQEIGEEPTIHLKRMCIAKHIACYQFTTLQIDFEVTIGYFDKVEYHINVYGIELKLLDAKRMNVLANRRHYHPPIDKTYTPYIYSGWGIG</sequence>
<dbReference type="Pfam" id="PF02958">
    <property type="entry name" value="EcKL"/>
    <property type="match status" value="1"/>
</dbReference>
<dbReference type="InterPro" id="IPR009003">
    <property type="entry name" value="Peptidase_S1_PA"/>
</dbReference>
<dbReference type="InterPro" id="IPR001254">
    <property type="entry name" value="Trypsin_dom"/>
</dbReference>
<name>A0A194Q0V2_PAPXU</name>
<proteinExistence type="predicted"/>
<dbReference type="GO" id="GO:0006508">
    <property type="term" value="P:proteolysis"/>
    <property type="evidence" value="ECO:0007669"/>
    <property type="project" value="InterPro"/>
</dbReference>
<dbReference type="Gene3D" id="2.40.10.10">
    <property type="entry name" value="Trypsin-like serine proteases"/>
    <property type="match status" value="1"/>
</dbReference>
<evidence type="ECO:0000313" key="2">
    <source>
        <dbReference type="EMBL" id="KPI98624.1"/>
    </source>
</evidence>
<dbReference type="PANTHER" id="PTHR11012">
    <property type="entry name" value="PROTEIN KINASE-LIKE DOMAIN-CONTAINING"/>
    <property type="match status" value="1"/>
</dbReference>
<keyword evidence="3" id="KW-1185">Reference proteome</keyword>
<dbReference type="GO" id="GO:0004252">
    <property type="term" value="F:serine-type endopeptidase activity"/>
    <property type="evidence" value="ECO:0007669"/>
    <property type="project" value="InterPro"/>
</dbReference>
<dbReference type="Gene3D" id="3.90.1200.10">
    <property type="match status" value="1"/>
</dbReference>
<reference evidence="2 3" key="1">
    <citation type="journal article" date="2015" name="Nat. Commun.">
        <title>Outbred genome sequencing and CRISPR/Cas9 gene editing in butterflies.</title>
        <authorList>
            <person name="Li X."/>
            <person name="Fan D."/>
            <person name="Zhang W."/>
            <person name="Liu G."/>
            <person name="Zhang L."/>
            <person name="Zhao L."/>
            <person name="Fang X."/>
            <person name="Chen L."/>
            <person name="Dong Y."/>
            <person name="Chen Y."/>
            <person name="Ding Y."/>
            <person name="Zhao R."/>
            <person name="Feng M."/>
            <person name="Zhu Y."/>
            <person name="Feng Y."/>
            <person name="Jiang X."/>
            <person name="Zhu D."/>
            <person name="Xiang H."/>
            <person name="Feng X."/>
            <person name="Li S."/>
            <person name="Wang J."/>
            <person name="Zhang G."/>
            <person name="Kronforst M.R."/>
            <person name="Wang W."/>
        </authorList>
    </citation>
    <scope>NUCLEOTIDE SEQUENCE [LARGE SCALE GENOMIC DNA]</scope>
    <source>
        <strain evidence="2">Ya'a_city_454_Px</strain>
        <tissue evidence="2">Whole body</tissue>
    </source>
</reference>
<dbReference type="SUPFAM" id="SSF56112">
    <property type="entry name" value="Protein kinase-like (PK-like)"/>
    <property type="match status" value="1"/>
</dbReference>
<dbReference type="SMART" id="SM00587">
    <property type="entry name" value="CHK"/>
    <property type="match status" value="1"/>
</dbReference>
<dbReference type="Pfam" id="PF00089">
    <property type="entry name" value="Trypsin"/>
    <property type="match status" value="1"/>
</dbReference>